<accession>A0ACD5IHK3</accession>
<organism evidence="1 2">
    <name type="scientific">Acidithiobacillus ferruginosus</name>
    <dbReference type="NCBI Taxonomy" id="3063951"/>
    <lineage>
        <taxon>Bacteria</taxon>
        <taxon>Pseudomonadati</taxon>
        <taxon>Pseudomonadota</taxon>
        <taxon>Acidithiobacillia</taxon>
        <taxon>Acidithiobacillales</taxon>
        <taxon>Acidithiobacillaceae</taxon>
        <taxon>Acidithiobacillus</taxon>
    </lineage>
</organism>
<evidence type="ECO:0000313" key="2">
    <source>
        <dbReference type="Proteomes" id="UP001196097"/>
    </source>
</evidence>
<name>A0ACD5IHK3_9PROT</name>
<reference evidence="1 2" key="1">
    <citation type="journal article" date="2021" name="ISME J.">
        <title>Genomic evolution of the class Acidithiobacillia: deep-branching Proteobacteria living in extreme acidic conditions.</title>
        <authorList>
            <person name="Moya-Beltran A."/>
            <person name="Beard S."/>
            <person name="Rojas-Villalobos C."/>
            <person name="Issotta F."/>
            <person name="Gallardo Y."/>
            <person name="Ulloa R."/>
            <person name="Giaveno A."/>
            <person name="Degli Esposti M."/>
            <person name="Johnson D.B."/>
            <person name="Quatrini R."/>
        </authorList>
    </citation>
    <scope>NUCLEOTIDE SEQUENCE [LARGE SCALE GENOMIC DNA]</scope>
    <source>
        <strain evidence="1 2">CF3</strain>
    </source>
</reference>
<protein>
    <submittedName>
        <fullName evidence="1">Uncharacterized protein</fullName>
    </submittedName>
</protein>
<dbReference type="Proteomes" id="UP001196097">
    <property type="component" value="Chromosome"/>
</dbReference>
<dbReference type="EMBL" id="CP130946">
    <property type="protein sequence ID" value="XRP72174.1"/>
    <property type="molecule type" value="Genomic_DNA"/>
</dbReference>
<keyword evidence="2" id="KW-1185">Reference proteome</keyword>
<sequence>MQVTTYGFDLAKRVIGRRAHPGKMLASLGDEQGMLPYTLIISSTGYILHRH</sequence>
<evidence type="ECO:0000313" key="1">
    <source>
        <dbReference type="EMBL" id="XRP72174.1"/>
    </source>
</evidence>
<proteinExistence type="predicted"/>
<gene>
    <name evidence="1" type="ORF">HF292_010195</name>
</gene>